<feature type="transmembrane region" description="Helical" evidence="2">
    <location>
        <begin position="6"/>
        <end position="28"/>
    </location>
</feature>
<organism evidence="3 4">
    <name type="scientific">Rhizoclosmatium globosum</name>
    <dbReference type="NCBI Taxonomy" id="329046"/>
    <lineage>
        <taxon>Eukaryota</taxon>
        <taxon>Fungi</taxon>
        <taxon>Fungi incertae sedis</taxon>
        <taxon>Chytridiomycota</taxon>
        <taxon>Chytridiomycota incertae sedis</taxon>
        <taxon>Chytridiomycetes</taxon>
        <taxon>Chytridiales</taxon>
        <taxon>Chytriomycetaceae</taxon>
        <taxon>Rhizoclosmatium</taxon>
    </lineage>
</organism>
<keyword evidence="2" id="KW-0812">Transmembrane</keyword>
<feature type="transmembrane region" description="Helical" evidence="2">
    <location>
        <begin position="186"/>
        <end position="205"/>
    </location>
</feature>
<feature type="transmembrane region" description="Helical" evidence="2">
    <location>
        <begin position="103"/>
        <end position="126"/>
    </location>
</feature>
<evidence type="ECO:0000256" key="1">
    <source>
        <dbReference type="SAM" id="MobiDB-lite"/>
    </source>
</evidence>
<feature type="compositionally biased region" description="Polar residues" evidence="1">
    <location>
        <begin position="297"/>
        <end position="321"/>
    </location>
</feature>
<dbReference type="Proteomes" id="UP000193642">
    <property type="component" value="Unassembled WGS sequence"/>
</dbReference>
<evidence type="ECO:0000256" key="2">
    <source>
        <dbReference type="SAM" id="Phobius"/>
    </source>
</evidence>
<dbReference type="AlphaFoldDB" id="A0A1Y2C2U6"/>
<keyword evidence="2" id="KW-0472">Membrane</keyword>
<keyword evidence="2" id="KW-1133">Transmembrane helix</keyword>
<feature type="non-terminal residue" evidence="3">
    <location>
        <position position="1"/>
    </location>
</feature>
<proteinExistence type="predicted"/>
<feature type="region of interest" description="Disordered" evidence="1">
    <location>
        <begin position="337"/>
        <end position="370"/>
    </location>
</feature>
<feature type="compositionally biased region" description="Low complexity" evidence="1">
    <location>
        <begin position="337"/>
        <end position="348"/>
    </location>
</feature>
<dbReference type="EMBL" id="MCGO01000032">
    <property type="protein sequence ID" value="ORY41339.1"/>
    <property type="molecule type" value="Genomic_DNA"/>
</dbReference>
<dbReference type="OrthoDB" id="2154046at2759"/>
<accession>A0A1Y2C2U6</accession>
<gene>
    <name evidence="3" type="ORF">BCR33DRAFT_826281</name>
</gene>
<evidence type="ECO:0000313" key="3">
    <source>
        <dbReference type="EMBL" id="ORY41339.1"/>
    </source>
</evidence>
<keyword evidence="4" id="KW-1185">Reference proteome</keyword>
<name>A0A1Y2C2U6_9FUNG</name>
<evidence type="ECO:0000313" key="4">
    <source>
        <dbReference type="Proteomes" id="UP000193642"/>
    </source>
</evidence>
<feature type="transmembrane region" description="Helical" evidence="2">
    <location>
        <begin position="48"/>
        <end position="68"/>
    </location>
</feature>
<sequence>VFRFFLPSLIIGYIIAIYFGLRTLQAYYPRGNEFLMRYLPHHLRGDSVSLICFRAIIIVMTFVIMPLVDGSLSLLQCSTIEGQYVLSQVPDVKCFGSKHAPSAALAIIIIIVMLGILPAVIGYMLYWLKKHDMIRYEDEGLSPIQKLFQCLYIIFKPEMFYMMPITIVEKGLVSILFSIMASSSRLVQTNIYIIALAALCGTRIYWQPFSNHLEAYLNREVALGILTMIALRQYTDTFGVTTVSLIEIGIALFLPPTLHILRWTRENYHKHKDIIHSTIRQISSAGSQSSKRDNSVFAKSQTESCVKQSGTQSQTVSSRSRIASGLKGSIGKLNISSRTALRSTASSRKPSTDENTPLNPDEVHYSIPST</sequence>
<feature type="transmembrane region" description="Helical" evidence="2">
    <location>
        <begin position="240"/>
        <end position="261"/>
    </location>
</feature>
<protein>
    <submittedName>
        <fullName evidence="3">Uncharacterized protein</fullName>
    </submittedName>
</protein>
<reference evidence="3 4" key="1">
    <citation type="submission" date="2016-07" db="EMBL/GenBank/DDBJ databases">
        <title>Pervasive Adenine N6-methylation of Active Genes in Fungi.</title>
        <authorList>
            <consortium name="DOE Joint Genome Institute"/>
            <person name="Mondo S.J."/>
            <person name="Dannebaum R.O."/>
            <person name="Kuo R.C."/>
            <person name="Labutti K."/>
            <person name="Haridas S."/>
            <person name="Kuo A."/>
            <person name="Salamov A."/>
            <person name="Ahrendt S.R."/>
            <person name="Lipzen A."/>
            <person name="Sullivan W."/>
            <person name="Andreopoulos W.B."/>
            <person name="Clum A."/>
            <person name="Lindquist E."/>
            <person name="Daum C."/>
            <person name="Ramamoorthy G.K."/>
            <person name="Gryganskyi A."/>
            <person name="Culley D."/>
            <person name="Magnuson J.K."/>
            <person name="James T.Y."/>
            <person name="O'Malley M.A."/>
            <person name="Stajich J.E."/>
            <person name="Spatafora J.W."/>
            <person name="Visel A."/>
            <person name="Grigoriev I.V."/>
        </authorList>
    </citation>
    <scope>NUCLEOTIDE SEQUENCE [LARGE SCALE GENOMIC DNA]</scope>
    <source>
        <strain evidence="3 4">JEL800</strain>
    </source>
</reference>
<comment type="caution">
    <text evidence="3">The sequence shown here is derived from an EMBL/GenBank/DDBJ whole genome shotgun (WGS) entry which is preliminary data.</text>
</comment>
<feature type="region of interest" description="Disordered" evidence="1">
    <location>
        <begin position="285"/>
        <end position="321"/>
    </location>
</feature>